<protein>
    <submittedName>
        <fullName evidence="1">Uncharacterized protein</fullName>
    </submittedName>
</protein>
<evidence type="ECO:0000313" key="1">
    <source>
        <dbReference type="EMBL" id="OBZ71440.1"/>
    </source>
</evidence>
<dbReference type="PROSITE" id="PS51257">
    <property type="entry name" value="PROKAR_LIPOPROTEIN"/>
    <property type="match status" value="1"/>
</dbReference>
<reference evidence="1 2" key="1">
    <citation type="submission" date="2016-03" db="EMBL/GenBank/DDBJ databases">
        <title>Whole genome sequencing of Grifola frondosa 9006-11.</title>
        <authorList>
            <person name="Min B."/>
            <person name="Park H."/>
            <person name="Kim J.-G."/>
            <person name="Cho H."/>
            <person name="Oh Y.-L."/>
            <person name="Kong W.-S."/>
            <person name="Choi I.-G."/>
        </authorList>
    </citation>
    <scope>NUCLEOTIDE SEQUENCE [LARGE SCALE GENOMIC DNA]</scope>
    <source>
        <strain evidence="1 2">9006-11</strain>
    </source>
</reference>
<sequence>MRLVVKLNNVPHVSSNLIVAYGCVCDVTMSSTEEKHEHMPKALIIHIITCAARSHCIYHPHGSSYVIITSVEQQLLTKVAIFPPRFEAVV</sequence>
<proteinExistence type="predicted"/>
<accession>A0A1C7M3B8</accession>
<dbReference type="Proteomes" id="UP000092993">
    <property type="component" value="Unassembled WGS sequence"/>
</dbReference>
<keyword evidence="2" id="KW-1185">Reference proteome</keyword>
<comment type="caution">
    <text evidence="1">The sequence shown here is derived from an EMBL/GenBank/DDBJ whole genome shotgun (WGS) entry which is preliminary data.</text>
</comment>
<evidence type="ECO:0000313" key="2">
    <source>
        <dbReference type="Proteomes" id="UP000092993"/>
    </source>
</evidence>
<organism evidence="1 2">
    <name type="scientific">Grifola frondosa</name>
    <name type="common">Maitake</name>
    <name type="synonym">Polyporus frondosus</name>
    <dbReference type="NCBI Taxonomy" id="5627"/>
    <lineage>
        <taxon>Eukaryota</taxon>
        <taxon>Fungi</taxon>
        <taxon>Dikarya</taxon>
        <taxon>Basidiomycota</taxon>
        <taxon>Agaricomycotina</taxon>
        <taxon>Agaricomycetes</taxon>
        <taxon>Polyporales</taxon>
        <taxon>Grifolaceae</taxon>
        <taxon>Grifola</taxon>
    </lineage>
</organism>
<dbReference type="EMBL" id="LUGG01000011">
    <property type="protein sequence ID" value="OBZ71440.1"/>
    <property type="molecule type" value="Genomic_DNA"/>
</dbReference>
<name>A0A1C7M3B8_GRIFR</name>
<dbReference type="AlphaFoldDB" id="A0A1C7M3B8"/>
<gene>
    <name evidence="1" type="ORF">A0H81_08603</name>
</gene>